<keyword evidence="1" id="KW-0812">Transmembrane</keyword>
<proteinExistence type="predicted"/>
<organism evidence="2">
    <name type="scientific">viral metagenome</name>
    <dbReference type="NCBI Taxonomy" id="1070528"/>
    <lineage>
        <taxon>unclassified sequences</taxon>
        <taxon>metagenomes</taxon>
        <taxon>organismal metagenomes</taxon>
    </lineage>
</organism>
<accession>A0A6C0K1J8</accession>
<evidence type="ECO:0000256" key="1">
    <source>
        <dbReference type="SAM" id="Phobius"/>
    </source>
</evidence>
<keyword evidence="1" id="KW-0472">Membrane</keyword>
<feature type="transmembrane region" description="Helical" evidence="1">
    <location>
        <begin position="40"/>
        <end position="60"/>
    </location>
</feature>
<dbReference type="EMBL" id="MN740749">
    <property type="protein sequence ID" value="QHU10048.1"/>
    <property type="molecule type" value="Genomic_DNA"/>
</dbReference>
<keyword evidence="1" id="KW-1133">Transmembrane helix</keyword>
<reference evidence="2" key="1">
    <citation type="journal article" date="2020" name="Nature">
        <title>Giant virus diversity and host interactions through global metagenomics.</title>
        <authorList>
            <person name="Schulz F."/>
            <person name="Roux S."/>
            <person name="Paez-Espino D."/>
            <person name="Jungbluth S."/>
            <person name="Walsh D.A."/>
            <person name="Denef V.J."/>
            <person name="McMahon K.D."/>
            <person name="Konstantinidis K.T."/>
            <person name="Eloe-Fadrosh E.A."/>
            <person name="Kyrpides N.C."/>
            <person name="Woyke T."/>
        </authorList>
    </citation>
    <scope>NUCLEOTIDE SEQUENCE</scope>
    <source>
        <strain evidence="2">GVMAG-S-1101164-67</strain>
    </source>
</reference>
<feature type="transmembrane region" description="Helical" evidence="1">
    <location>
        <begin position="7"/>
        <end position="25"/>
    </location>
</feature>
<evidence type="ECO:0000313" key="2">
    <source>
        <dbReference type="EMBL" id="QHU10048.1"/>
    </source>
</evidence>
<protein>
    <submittedName>
        <fullName evidence="2">Uncharacterized protein</fullName>
    </submittedName>
</protein>
<name>A0A6C0K1J8_9ZZZZ</name>
<sequence>MPEFMKNYNINSLYVCVILLLYNTYKSNFEYVNIILGKLYLFNYTSVIIIINIIGLYLFLKNLSFELNVKFSVKYE</sequence>
<dbReference type="AlphaFoldDB" id="A0A6C0K1J8"/>